<feature type="transmembrane region" description="Helical" evidence="1">
    <location>
        <begin position="215"/>
        <end position="236"/>
    </location>
</feature>
<dbReference type="Proteomes" id="UP000019114">
    <property type="component" value="Unassembled WGS sequence"/>
</dbReference>
<evidence type="ECO:0000256" key="1">
    <source>
        <dbReference type="SAM" id="Phobius"/>
    </source>
</evidence>
<keyword evidence="1" id="KW-0812">Transmembrane</keyword>
<protein>
    <recommendedName>
        <fullName evidence="4">Surface antigen</fullName>
    </recommendedName>
</protein>
<accession>W4IJV1</accession>
<dbReference type="EMBL" id="KI926033">
    <property type="protein sequence ID" value="ETW43941.1"/>
    <property type="molecule type" value="Genomic_DNA"/>
</dbReference>
<dbReference type="InterPro" id="IPR006373">
    <property type="entry name" value="VSA_Rifin"/>
</dbReference>
<feature type="non-terminal residue" evidence="2">
    <location>
        <position position="1"/>
    </location>
</feature>
<evidence type="ECO:0000313" key="3">
    <source>
        <dbReference type="Proteomes" id="UP000019114"/>
    </source>
</evidence>
<dbReference type="AlphaFoldDB" id="W4IJV1"/>
<keyword evidence="1" id="KW-1133">Transmembrane helix</keyword>
<reference evidence="2 3" key="2">
    <citation type="submission" date="2013-02" db="EMBL/GenBank/DDBJ databases">
        <title>The Genome Sequence of Plasmodium falciparum NF135/5.C10.</title>
        <authorList>
            <consortium name="The Broad Institute Genome Sequencing Platform"/>
            <consortium name="The Broad Institute Genome Sequencing Center for Infectious Disease"/>
            <person name="Neafsey D."/>
            <person name="Cheeseman I."/>
            <person name="Volkman S."/>
            <person name="Adams J."/>
            <person name="Walker B."/>
            <person name="Young S.K."/>
            <person name="Zeng Q."/>
            <person name="Gargeya S."/>
            <person name="Fitzgerald M."/>
            <person name="Haas B."/>
            <person name="Abouelleil A."/>
            <person name="Alvarado L."/>
            <person name="Arachchi H.M."/>
            <person name="Berlin A.M."/>
            <person name="Chapman S.B."/>
            <person name="Dewar J."/>
            <person name="Goldberg J."/>
            <person name="Griggs A."/>
            <person name="Gujja S."/>
            <person name="Hansen M."/>
            <person name="Howarth C."/>
            <person name="Imamovic A."/>
            <person name="Larimer J."/>
            <person name="McCowan C."/>
            <person name="Murphy C."/>
            <person name="Neiman D."/>
            <person name="Pearson M."/>
            <person name="Priest M."/>
            <person name="Roberts A."/>
            <person name="Saif S."/>
            <person name="Shea T."/>
            <person name="Sisk P."/>
            <person name="Sykes S."/>
            <person name="Wortman J."/>
            <person name="Nusbaum C."/>
            <person name="Birren B."/>
        </authorList>
    </citation>
    <scope>NUCLEOTIDE SEQUENCE [LARGE SCALE GENOMIC DNA]</scope>
    <source>
        <strain evidence="2 3">NF135/5.C10</strain>
    </source>
</reference>
<evidence type="ECO:0008006" key="4">
    <source>
        <dbReference type="Google" id="ProtNLM"/>
    </source>
</evidence>
<reference evidence="2 3" key="1">
    <citation type="submission" date="2013-02" db="EMBL/GenBank/DDBJ databases">
        <title>The Genome Annotation of Plasmodium falciparum NF135/5.C10.</title>
        <authorList>
            <consortium name="The Broad Institute Genome Sequencing Platform"/>
            <consortium name="The Broad Institute Genome Sequencing Center for Infectious Disease"/>
            <person name="Neafsey D."/>
            <person name="Hoffman S."/>
            <person name="Volkman S."/>
            <person name="Rosenthal P."/>
            <person name="Walker B."/>
            <person name="Young S.K."/>
            <person name="Zeng Q."/>
            <person name="Gargeya S."/>
            <person name="Fitzgerald M."/>
            <person name="Haas B."/>
            <person name="Abouelleil A."/>
            <person name="Allen A.W."/>
            <person name="Alvarado L."/>
            <person name="Arachchi H.M."/>
            <person name="Berlin A.M."/>
            <person name="Chapman S.B."/>
            <person name="Gainer-Dewar J."/>
            <person name="Goldberg J."/>
            <person name="Griggs A."/>
            <person name="Gujja S."/>
            <person name="Hansen M."/>
            <person name="Howarth C."/>
            <person name="Imamovic A."/>
            <person name="Ireland A."/>
            <person name="Larimer J."/>
            <person name="McCowan C."/>
            <person name="Murphy C."/>
            <person name="Pearson M."/>
            <person name="Poon T.W."/>
            <person name="Priest M."/>
            <person name="Roberts A."/>
            <person name="Saif S."/>
            <person name="Shea T."/>
            <person name="Sisk P."/>
            <person name="Sykes S."/>
            <person name="Wortman J."/>
            <person name="Nusbaum C."/>
            <person name="Birren B."/>
        </authorList>
    </citation>
    <scope>NUCLEOTIDE SEQUENCE [LARGE SCALE GENOMIC DNA]</scope>
    <source>
        <strain evidence="2 3">NF135/5.C10</strain>
    </source>
</reference>
<gene>
    <name evidence="2" type="ORF">PFNF135_01700</name>
</gene>
<name>W4IJV1_PLAFA</name>
<evidence type="ECO:0000313" key="2">
    <source>
        <dbReference type="EMBL" id="ETW43941.1"/>
    </source>
</evidence>
<proteinExistence type="predicted"/>
<keyword evidence="1" id="KW-0472">Membrane</keyword>
<dbReference type="NCBIfam" id="TIGR01477">
    <property type="entry name" value="RIFIN"/>
    <property type="match status" value="1"/>
</dbReference>
<organism evidence="2 3">
    <name type="scientific">Plasmodium falciparum NF135/5.C10</name>
    <dbReference type="NCBI Taxonomy" id="1036726"/>
    <lineage>
        <taxon>Eukaryota</taxon>
        <taxon>Sar</taxon>
        <taxon>Alveolata</taxon>
        <taxon>Apicomplexa</taxon>
        <taxon>Aconoidasida</taxon>
        <taxon>Haemosporida</taxon>
        <taxon>Plasmodiidae</taxon>
        <taxon>Plasmodium</taxon>
        <taxon>Plasmodium (Laverania)</taxon>
    </lineage>
</organism>
<sequence length="261" mass="27705">LNEKFSLLHTDIQSDDIPTCICEKSLADKTEKFCLNCGVQLGGGVLQASGLLGGIGQLGLDAWKAAALVTAKKLAAEAGAAAGLKAGDALGMKIVIKGLKALKVDTLKSGIYKTFVTTKRYSEVTGLVDIIDTEMNKVCSVTYVGDQSICAVRNALGVIPKPGGTMVNQKDAITNVVTDFVDKAKLSADTEAANVIKATSSKIIAKQTTAINSTYASYEITIIASIIAILIIVLIMKKEIEEKTPIYKIIRRIDMITLSYS</sequence>
<dbReference type="Pfam" id="PF02009">
    <property type="entry name" value="RIFIN"/>
    <property type="match status" value="1"/>
</dbReference>